<keyword evidence="3" id="KW-1185">Reference proteome</keyword>
<dbReference type="AlphaFoldDB" id="A0AAU9PR83"/>
<reference evidence="2 3" key="1">
    <citation type="submission" date="2022-01" db="EMBL/GenBank/DDBJ databases">
        <authorList>
            <person name="Xiong W."/>
            <person name="Schranz E."/>
        </authorList>
    </citation>
    <scope>NUCLEOTIDE SEQUENCE [LARGE SCALE GENOMIC DNA]</scope>
</reference>
<gene>
    <name evidence="2" type="ORF">LVIROSA_LOCUS38201</name>
</gene>
<feature type="region of interest" description="Disordered" evidence="1">
    <location>
        <begin position="1"/>
        <end position="26"/>
    </location>
</feature>
<proteinExistence type="predicted"/>
<organism evidence="2 3">
    <name type="scientific">Lactuca virosa</name>
    <dbReference type="NCBI Taxonomy" id="75947"/>
    <lineage>
        <taxon>Eukaryota</taxon>
        <taxon>Viridiplantae</taxon>
        <taxon>Streptophyta</taxon>
        <taxon>Embryophyta</taxon>
        <taxon>Tracheophyta</taxon>
        <taxon>Spermatophyta</taxon>
        <taxon>Magnoliopsida</taxon>
        <taxon>eudicotyledons</taxon>
        <taxon>Gunneridae</taxon>
        <taxon>Pentapetalae</taxon>
        <taxon>asterids</taxon>
        <taxon>campanulids</taxon>
        <taxon>Asterales</taxon>
        <taxon>Asteraceae</taxon>
        <taxon>Cichorioideae</taxon>
        <taxon>Cichorieae</taxon>
        <taxon>Lactucinae</taxon>
        <taxon>Lactuca</taxon>
    </lineage>
</organism>
<feature type="compositionally biased region" description="Basic and acidic residues" evidence="1">
    <location>
        <begin position="49"/>
        <end position="85"/>
    </location>
</feature>
<dbReference type="EMBL" id="CAKMRJ010005745">
    <property type="protein sequence ID" value="CAH1452915.1"/>
    <property type="molecule type" value="Genomic_DNA"/>
</dbReference>
<evidence type="ECO:0000313" key="2">
    <source>
        <dbReference type="EMBL" id="CAH1452915.1"/>
    </source>
</evidence>
<name>A0AAU9PR83_9ASTR</name>
<comment type="caution">
    <text evidence="2">The sequence shown here is derived from an EMBL/GenBank/DDBJ whole genome shotgun (WGS) entry which is preliminary data.</text>
</comment>
<evidence type="ECO:0000256" key="1">
    <source>
        <dbReference type="SAM" id="MobiDB-lite"/>
    </source>
</evidence>
<evidence type="ECO:0000313" key="3">
    <source>
        <dbReference type="Proteomes" id="UP001157418"/>
    </source>
</evidence>
<accession>A0AAU9PR83</accession>
<sequence length="94" mass="10343">MTPIPNEQPGGGGRDSNNTTTPEPSRIVLMNTKGGWTSLSMPARLMAARAHDMEKKETKEHTSKVTELDGRHEQGAVGTGEERIGNHLKKREHK</sequence>
<protein>
    <submittedName>
        <fullName evidence="2">Uncharacterized protein</fullName>
    </submittedName>
</protein>
<dbReference type="Proteomes" id="UP001157418">
    <property type="component" value="Unassembled WGS sequence"/>
</dbReference>
<feature type="region of interest" description="Disordered" evidence="1">
    <location>
        <begin position="49"/>
        <end position="94"/>
    </location>
</feature>